<reference evidence="4" key="1">
    <citation type="submission" date="2019-08" db="EMBL/GenBank/DDBJ databases">
        <title>Marinilactibacillus psychrotolerans M13-2T whole genome sequencing project.</title>
        <authorList>
            <person name="Ishikawa M."/>
            <person name="Suzuki T."/>
            <person name="Matsutani M."/>
        </authorList>
    </citation>
    <scope>NUCLEOTIDE SEQUENCE</scope>
    <source>
        <strain evidence="4">M13-2T</strain>
    </source>
</reference>
<proteinExistence type="predicted"/>
<accession>A0AAV3WN66</accession>
<dbReference type="GO" id="GO:0008289">
    <property type="term" value="F:lipid binding"/>
    <property type="evidence" value="ECO:0007669"/>
    <property type="project" value="UniProtKB-KW"/>
</dbReference>
<comment type="function">
    <text evidence="1">May bind long-chain fatty acids, such as palmitate, and may play a role in lipid transport or fatty acid metabolism.</text>
</comment>
<dbReference type="SUPFAM" id="SSF82549">
    <property type="entry name" value="DAK1/DegV-like"/>
    <property type="match status" value="1"/>
</dbReference>
<dbReference type="Pfam" id="PF02645">
    <property type="entry name" value="DegV"/>
    <property type="match status" value="1"/>
</dbReference>
<feature type="coiled-coil region" evidence="3">
    <location>
        <begin position="97"/>
        <end position="124"/>
    </location>
</feature>
<comment type="caution">
    <text evidence="4">The sequence shown here is derived from an EMBL/GenBank/DDBJ whole genome shotgun (WGS) entry which is preliminary data.</text>
</comment>
<dbReference type="InterPro" id="IPR003797">
    <property type="entry name" value="DegV"/>
</dbReference>
<dbReference type="PANTHER" id="PTHR33434:SF3">
    <property type="entry name" value="DEGV DOMAIN-CONTAINING PROTEIN YITS"/>
    <property type="match status" value="1"/>
</dbReference>
<evidence type="ECO:0000313" key="4">
    <source>
        <dbReference type="EMBL" id="GEQ34684.1"/>
    </source>
</evidence>
<dbReference type="Gene3D" id="3.40.50.10170">
    <property type="match status" value="1"/>
</dbReference>
<gene>
    <name evidence="4" type="primary">degV_1</name>
    <name evidence="4" type="ORF">M132T_01920</name>
</gene>
<dbReference type="EMBL" id="BKBI01000001">
    <property type="protein sequence ID" value="GEQ34684.1"/>
    <property type="molecule type" value="Genomic_DNA"/>
</dbReference>
<name>A0AAV3WN66_9LACT</name>
<sequence length="288" mass="32304">MEYEIITDSCCDLPLEIIEEYQIEVFNFIISIESEELVDDVGVSFDKVHFFKRLKEGATASTSQINVHTYIEKFKQYVEKNKPVLYLAFSSGLSGSYNNALQAVEILKEEYKEVQITIVDTKAASLGQGLLVYEAAKRKREGMSLNELVEWIEEHKNSVHSWVTVDDIKHLQRGGRISATAATVGSILSIKPIIVMTSEGKLVPYSKVRGRKKSLHFLVDQTLAGIIKPENQTIFIGHVGVFEDAEYVKKLLESKEVFKQIIITSYGPTIASHTGFGSLALFSFGNEK</sequence>
<dbReference type="InterPro" id="IPR043168">
    <property type="entry name" value="DegV_C"/>
</dbReference>
<dbReference type="RefSeq" id="WP_091759302.1">
    <property type="nucleotide sequence ID" value="NZ_BJVX01000002.1"/>
</dbReference>
<dbReference type="PROSITE" id="PS51482">
    <property type="entry name" value="DEGV"/>
    <property type="match status" value="1"/>
</dbReference>
<dbReference type="AlphaFoldDB" id="A0AAV3WN66"/>
<dbReference type="PANTHER" id="PTHR33434">
    <property type="entry name" value="DEGV DOMAIN-CONTAINING PROTEIN DR_1986-RELATED"/>
    <property type="match status" value="1"/>
</dbReference>
<dbReference type="Gene3D" id="3.30.1180.10">
    <property type="match status" value="1"/>
</dbReference>
<organism evidence="4 5">
    <name type="scientific">Marinilactibacillus psychrotolerans</name>
    <dbReference type="NCBI Taxonomy" id="191770"/>
    <lineage>
        <taxon>Bacteria</taxon>
        <taxon>Bacillati</taxon>
        <taxon>Bacillota</taxon>
        <taxon>Bacilli</taxon>
        <taxon>Lactobacillales</taxon>
        <taxon>Carnobacteriaceae</taxon>
        <taxon>Marinilactibacillus</taxon>
    </lineage>
</organism>
<evidence type="ECO:0000256" key="1">
    <source>
        <dbReference type="ARBA" id="ARBA00003238"/>
    </source>
</evidence>
<keyword evidence="2" id="KW-0446">Lipid-binding</keyword>
<dbReference type="GeneID" id="96910523"/>
<protein>
    <submittedName>
        <fullName evidence="4">DegV family protein</fullName>
    </submittedName>
</protein>
<evidence type="ECO:0000256" key="2">
    <source>
        <dbReference type="ARBA" id="ARBA00023121"/>
    </source>
</evidence>
<dbReference type="NCBIfam" id="TIGR00762">
    <property type="entry name" value="DegV"/>
    <property type="match status" value="1"/>
</dbReference>
<keyword evidence="3" id="KW-0175">Coiled coil</keyword>
<evidence type="ECO:0000256" key="3">
    <source>
        <dbReference type="SAM" id="Coils"/>
    </source>
</evidence>
<dbReference type="Proteomes" id="UP000887127">
    <property type="component" value="Unassembled WGS sequence"/>
</dbReference>
<dbReference type="InterPro" id="IPR050270">
    <property type="entry name" value="DegV_domain_contain"/>
</dbReference>
<evidence type="ECO:0000313" key="5">
    <source>
        <dbReference type="Proteomes" id="UP000887127"/>
    </source>
</evidence>